<dbReference type="InterPro" id="IPR023346">
    <property type="entry name" value="Lysozyme-like_dom_sf"/>
</dbReference>
<dbReference type="EMBL" id="CP002273">
    <property type="protein sequence ID" value="ADO36311.1"/>
    <property type="molecule type" value="Genomic_DNA"/>
</dbReference>
<dbReference type="InterPro" id="IPR047194">
    <property type="entry name" value="CwlT-like_lysozyme"/>
</dbReference>
<dbReference type="GO" id="GO:0016787">
    <property type="term" value="F:hydrolase activity"/>
    <property type="evidence" value="ECO:0007669"/>
    <property type="project" value="UniProtKB-KW"/>
</dbReference>
<dbReference type="AlphaFoldDB" id="E3GK16"/>
<gene>
    <name evidence="2" type="ordered locus">ELI_1325</name>
</gene>
<evidence type="ECO:0000313" key="2">
    <source>
        <dbReference type="EMBL" id="ADO36311.1"/>
    </source>
</evidence>
<dbReference type="HOGENOM" id="CLU_101375_0_0_9"/>
<name>E3GK16_9FIRM</name>
<dbReference type="Gene3D" id="1.10.530.10">
    <property type="match status" value="1"/>
</dbReference>
<dbReference type="CDD" id="cd16891">
    <property type="entry name" value="CwlT-like"/>
    <property type="match status" value="1"/>
</dbReference>
<keyword evidence="2" id="KW-0378">Hydrolase</keyword>
<sequence length="218" mass="24799">MSEHYFERDFNFMKKRRRARKKKRFRPLIWGIVVIAGVLLLNCSFMAGRGNKNNDEAQEGGLSSAVVEYRPVVAQYAAEYGIEEYTDYLLAVMQVESGGNHEDVMQSSESLGLPPNSLETDESINQGCRYFAKLLRLAAEKGCDFNTVVQAYNFGDEFLDFVAENGGTYTVELAEEYARQKSGGEEVTYLNPIALKANGGWRYKYGNMFYVQLVYQYI</sequence>
<accession>E3GK16</accession>
<dbReference type="eggNOG" id="COG0741">
    <property type="taxonomic scope" value="Bacteria"/>
</dbReference>
<evidence type="ECO:0000313" key="3">
    <source>
        <dbReference type="Proteomes" id="UP000006873"/>
    </source>
</evidence>
<proteinExistence type="predicted"/>
<evidence type="ECO:0000259" key="1">
    <source>
        <dbReference type="Pfam" id="PF13702"/>
    </source>
</evidence>
<protein>
    <submittedName>
        <fullName evidence="2">Cell wall-associated hydrolases (Invasion-associated proteins)</fullName>
    </submittedName>
</protein>
<dbReference type="Pfam" id="PF13702">
    <property type="entry name" value="Lysozyme_like"/>
    <property type="match status" value="1"/>
</dbReference>
<dbReference type="Proteomes" id="UP000006873">
    <property type="component" value="Chromosome"/>
</dbReference>
<reference key="1">
    <citation type="submission" date="2010-09" db="EMBL/GenBank/DDBJ databases">
        <authorList>
            <person name="Roh H."/>
            <person name="Ko H.-J."/>
            <person name="Kim D."/>
            <person name="Choi D.G."/>
            <person name="Park S."/>
            <person name="Kim S."/>
            <person name="Kim K.H."/>
            <person name="Chang I.S."/>
            <person name="Choi I.-G."/>
        </authorList>
    </citation>
    <scope>NUCLEOTIDE SEQUENCE</scope>
    <source>
        <strain>KIST612</strain>
    </source>
</reference>
<organism evidence="2 3">
    <name type="scientific">Eubacterium callanderi</name>
    <dbReference type="NCBI Taxonomy" id="53442"/>
    <lineage>
        <taxon>Bacteria</taxon>
        <taxon>Bacillati</taxon>
        <taxon>Bacillota</taxon>
        <taxon>Clostridia</taxon>
        <taxon>Eubacteriales</taxon>
        <taxon>Eubacteriaceae</taxon>
        <taxon>Eubacterium</taxon>
    </lineage>
</organism>
<reference evidence="2 3" key="2">
    <citation type="journal article" date="2011" name="J. Bacteriol.">
        <title>Complete genome sequence of a carbon monoxide-utilizing acetogen, Eubacterium limosum KIST612.</title>
        <authorList>
            <person name="Roh H."/>
            <person name="Ko H.J."/>
            <person name="Kim D."/>
            <person name="Choi D.G."/>
            <person name="Park S."/>
            <person name="Kim S."/>
            <person name="Chang I.S."/>
            <person name="Choi I.G."/>
        </authorList>
    </citation>
    <scope>NUCLEOTIDE SEQUENCE [LARGE SCALE GENOMIC DNA]</scope>
    <source>
        <strain evidence="2 3">KIST612</strain>
    </source>
</reference>
<dbReference type="KEGG" id="elm:ELI_1325"/>
<feature type="domain" description="CwlT-like lysozyme" evidence="1">
    <location>
        <begin position="64"/>
        <end position="217"/>
    </location>
</feature>
<dbReference type="CAZy" id="GH23">
    <property type="family name" value="Glycoside Hydrolase Family 23"/>
</dbReference>
<keyword evidence="3" id="KW-1185">Reference proteome</keyword>
<dbReference type="SUPFAM" id="SSF53955">
    <property type="entry name" value="Lysozyme-like"/>
    <property type="match status" value="1"/>
</dbReference>